<evidence type="ECO:0000313" key="1">
    <source>
        <dbReference type="EMBL" id="MBI6550780.1"/>
    </source>
</evidence>
<sequence length="272" mass="31525">MTLTNEEKESVTITARSADPNEPIYLGWSCDKNKNEYDEGTLEENGSIDRTVNLIATEDEDRQETVYRYLRTRANINVSMEFMAVVTIDGNKFTTNMQQYLHILTVIPREPYSIKSNKLSLIRDNAFRREFEKGYYVGVYVFYWVLPYSLTIKNQQLRGRDQETWLGAVIFNNADADRLQEGIVLNTDITAQDFRVEDTMMATGLPYGNHYISLRSGNEFIRATFGYCDKYHYSYPEDNSGCFIMITDNLGCVSNYFVMWSHDSKLLAIYNS</sequence>
<accession>A0ABS0UA74</accession>
<keyword evidence="2" id="KW-1185">Reference proteome</keyword>
<evidence type="ECO:0000313" key="2">
    <source>
        <dbReference type="Proteomes" id="UP000696184"/>
    </source>
</evidence>
<name>A0ABS0UA74_9GAMM</name>
<reference evidence="1 2" key="1">
    <citation type="submission" date="2020-08" db="EMBL/GenBank/DDBJ databases">
        <title>Description of Xenorhabdus lircayensis sp. nov., the symbiotic bacterium associated with the entomopathogenic nematode Steirnernema unicornum.</title>
        <authorList>
            <person name="Castaneda-Alvarez C."/>
            <person name="Prodan S."/>
            <person name="Zamorano A."/>
            <person name="San-Blas E."/>
            <person name="Aballay E."/>
        </authorList>
    </citation>
    <scope>NUCLEOTIDE SEQUENCE [LARGE SCALE GENOMIC DNA]</scope>
    <source>
        <strain evidence="1 2">VLS</strain>
    </source>
</reference>
<gene>
    <name evidence="1" type="ORF">H8A87_19415</name>
</gene>
<organism evidence="1 2">
    <name type="scientific">Xenorhabdus lircayensis</name>
    <dbReference type="NCBI Taxonomy" id="2763499"/>
    <lineage>
        <taxon>Bacteria</taxon>
        <taxon>Pseudomonadati</taxon>
        <taxon>Pseudomonadota</taxon>
        <taxon>Gammaproteobacteria</taxon>
        <taxon>Enterobacterales</taxon>
        <taxon>Morganellaceae</taxon>
        <taxon>Xenorhabdus</taxon>
    </lineage>
</organism>
<proteinExistence type="predicted"/>
<protein>
    <submittedName>
        <fullName evidence="1">Uncharacterized protein</fullName>
    </submittedName>
</protein>
<dbReference type="Proteomes" id="UP000696184">
    <property type="component" value="Unassembled WGS sequence"/>
</dbReference>
<comment type="caution">
    <text evidence="1">The sequence shown here is derived from an EMBL/GenBank/DDBJ whole genome shotgun (WGS) entry which is preliminary data.</text>
</comment>
<dbReference type="RefSeq" id="WP_232370383.1">
    <property type="nucleotide sequence ID" value="NZ_JACOII010000093.1"/>
</dbReference>
<dbReference type="EMBL" id="JACOII010000093">
    <property type="protein sequence ID" value="MBI6550780.1"/>
    <property type="molecule type" value="Genomic_DNA"/>
</dbReference>